<evidence type="ECO:0000313" key="3">
    <source>
        <dbReference type="EMBL" id="KMM63666.1"/>
    </source>
</evidence>
<keyword evidence="2" id="KW-0732">Signal</keyword>
<proteinExistence type="predicted"/>
<evidence type="ECO:0000256" key="2">
    <source>
        <dbReference type="SAM" id="SignalP"/>
    </source>
</evidence>
<organism evidence="3 4">
    <name type="scientific">Coccidioides posadasii RMSCC 3488</name>
    <dbReference type="NCBI Taxonomy" id="454284"/>
    <lineage>
        <taxon>Eukaryota</taxon>
        <taxon>Fungi</taxon>
        <taxon>Dikarya</taxon>
        <taxon>Ascomycota</taxon>
        <taxon>Pezizomycotina</taxon>
        <taxon>Eurotiomycetes</taxon>
        <taxon>Eurotiomycetidae</taxon>
        <taxon>Onygenales</taxon>
        <taxon>Onygenaceae</taxon>
        <taxon>Coccidioides</taxon>
    </lineage>
</organism>
<feature type="compositionally biased region" description="Basic and acidic residues" evidence="1">
    <location>
        <begin position="102"/>
        <end position="126"/>
    </location>
</feature>
<feature type="region of interest" description="Disordered" evidence="1">
    <location>
        <begin position="92"/>
        <end position="142"/>
    </location>
</feature>
<protein>
    <submittedName>
        <fullName evidence="3">Uncharacterized protein</fullName>
    </submittedName>
</protein>
<reference evidence="4" key="3">
    <citation type="journal article" date="2010" name="Genome Res.">
        <title>Population genomic sequencing of Coccidioides fungi reveals recent hybridization and transposon control.</title>
        <authorList>
            <person name="Neafsey D.E."/>
            <person name="Barker B.M."/>
            <person name="Sharpton T.J."/>
            <person name="Stajich J.E."/>
            <person name="Park D.J."/>
            <person name="Whiston E."/>
            <person name="Hung C.-Y."/>
            <person name="McMahan C."/>
            <person name="White J."/>
            <person name="Sykes S."/>
            <person name="Heiman D."/>
            <person name="Young S."/>
            <person name="Zeng Q."/>
            <person name="Abouelleil A."/>
            <person name="Aftuck L."/>
            <person name="Bessette D."/>
            <person name="Brown A."/>
            <person name="FitzGerald M."/>
            <person name="Lui A."/>
            <person name="Macdonald J.P."/>
            <person name="Priest M."/>
            <person name="Orbach M.J."/>
            <person name="Galgiani J.N."/>
            <person name="Kirkland T.N."/>
            <person name="Cole G.T."/>
            <person name="Birren B.W."/>
            <person name="Henn M.R."/>
            <person name="Taylor J.W."/>
            <person name="Rounsley S.D."/>
        </authorList>
    </citation>
    <scope>NUCLEOTIDE SEQUENCE [LARGE SCALE GENOMIC DNA]</scope>
    <source>
        <strain evidence="4">RMSCC 3488</strain>
    </source>
</reference>
<reference evidence="3 4" key="1">
    <citation type="submission" date="2007-06" db="EMBL/GenBank/DDBJ databases">
        <title>The Genome Sequence of Coccidioides posadasii RMSCC_3488.</title>
        <authorList>
            <consortium name="Coccidioides Genome Resources Consortium"/>
            <consortium name="The Broad Institute Genome Sequencing Platform"/>
            <person name="Henn M.R."/>
            <person name="Sykes S."/>
            <person name="Young S."/>
            <person name="Jaffe D."/>
            <person name="Berlin A."/>
            <person name="Alvarez P."/>
            <person name="Butler J."/>
            <person name="Gnerre S."/>
            <person name="Grabherr M."/>
            <person name="Mauceli E."/>
            <person name="Brockman W."/>
            <person name="Kodira C."/>
            <person name="Alvarado L."/>
            <person name="Zeng Q."/>
            <person name="Crawford M."/>
            <person name="Antoine C."/>
            <person name="Devon K."/>
            <person name="Galgiani J."/>
            <person name="Orsborn K."/>
            <person name="Lewis M.L."/>
            <person name="Nusbaum C."/>
            <person name="Galagan J."/>
            <person name="Birren B."/>
        </authorList>
    </citation>
    <scope>NUCLEOTIDE SEQUENCE [LARGE SCALE GENOMIC DNA]</scope>
    <source>
        <strain evidence="3 4">RMSCC 3488</strain>
    </source>
</reference>
<dbReference type="VEuPathDB" id="FungiDB:CPAG_00020"/>
<reference evidence="4" key="2">
    <citation type="journal article" date="2009" name="Genome Res.">
        <title>Comparative genomic analyses of the human fungal pathogens Coccidioides and their relatives.</title>
        <authorList>
            <person name="Sharpton T.J."/>
            <person name="Stajich J.E."/>
            <person name="Rounsley S.D."/>
            <person name="Gardner M.J."/>
            <person name="Wortman J.R."/>
            <person name="Jordar V.S."/>
            <person name="Maiti R."/>
            <person name="Kodira C.D."/>
            <person name="Neafsey D.E."/>
            <person name="Zeng Q."/>
            <person name="Hung C.-Y."/>
            <person name="McMahan C."/>
            <person name="Muszewska A."/>
            <person name="Grynberg M."/>
            <person name="Mandel M.A."/>
            <person name="Kellner E.M."/>
            <person name="Barker B.M."/>
            <person name="Galgiani J.N."/>
            <person name="Orbach M.J."/>
            <person name="Kirkland T.N."/>
            <person name="Cole G.T."/>
            <person name="Henn M.R."/>
            <person name="Birren B.W."/>
            <person name="Taylor J.W."/>
        </authorList>
    </citation>
    <scope>NUCLEOTIDE SEQUENCE [LARGE SCALE GENOMIC DNA]</scope>
    <source>
        <strain evidence="4">RMSCC 3488</strain>
    </source>
</reference>
<dbReference type="EMBL" id="DS268109">
    <property type="protein sequence ID" value="KMM63666.1"/>
    <property type="molecule type" value="Genomic_DNA"/>
</dbReference>
<accession>A0A0J6ET50</accession>
<evidence type="ECO:0000256" key="1">
    <source>
        <dbReference type="SAM" id="MobiDB-lite"/>
    </source>
</evidence>
<feature type="signal peptide" evidence="2">
    <location>
        <begin position="1"/>
        <end position="16"/>
    </location>
</feature>
<feature type="chain" id="PRO_5005270474" evidence="2">
    <location>
        <begin position="17"/>
        <end position="142"/>
    </location>
</feature>
<dbReference type="Proteomes" id="UP000054567">
    <property type="component" value="Unassembled WGS sequence"/>
</dbReference>
<name>A0A0J6ET50_COCPO</name>
<evidence type="ECO:0000313" key="4">
    <source>
        <dbReference type="Proteomes" id="UP000054567"/>
    </source>
</evidence>
<feature type="compositionally biased region" description="Basic and acidic residues" evidence="1">
    <location>
        <begin position="133"/>
        <end position="142"/>
    </location>
</feature>
<dbReference type="AlphaFoldDB" id="A0A0J6ET50"/>
<sequence length="142" mass="16461">MLLLISFSIIEMFLNAYKLFETNRQKNDNHIFAKSFLTNLDDLVELGFVKDTSNNNKCILQYSNIGTLDDSTLRLVNIKNIDLEHIHDLTNKISDVDGDNGNNKDNRADRNNRDNRDNKDNKDNKKSSSHVLENTEYKKARK</sequence>
<gene>
    <name evidence="3" type="ORF">CPAG_00020</name>
</gene>